<evidence type="ECO:0000313" key="2">
    <source>
        <dbReference type="EMBL" id="GAJ13764.1"/>
    </source>
</evidence>
<organism evidence="2">
    <name type="scientific">marine sediment metagenome</name>
    <dbReference type="NCBI Taxonomy" id="412755"/>
    <lineage>
        <taxon>unclassified sequences</taxon>
        <taxon>metagenomes</taxon>
        <taxon>ecological metagenomes</taxon>
    </lineage>
</organism>
<accession>X1U8E7</accession>
<reference evidence="2" key="1">
    <citation type="journal article" date="2014" name="Front. Microbiol.">
        <title>High frequency of phylogenetically diverse reductive dehalogenase-homologous genes in deep subseafloor sedimentary metagenomes.</title>
        <authorList>
            <person name="Kawai M."/>
            <person name="Futagami T."/>
            <person name="Toyoda A."/>
            <person name="Takaki Y."/>
            <person name="Nishi S."/>
            <person name="Hori S."/>
            <person name="Arai W."/>
            <person name="Tsubouchi T."/>
            <person name="Morono Y."/>
            <person name="Uchiyama I."/>
            <person name="Ito T."/>
            <person name="Fujiyama A."/>
            <person name="Inagaki F."/>
            <person name="Takami H."/>
        </authorList>
    </citation>
    <scope>NUCLEOTIDE SEQUENCE</scope>
    <source>
        <strain evidence="2">Expedition CK06-06</strain>
    </source>
</reference>
<feature type="non-terminal residue" evidence="2">
    <location>
        <position position="1"/>
    </location>
</feature>
<feature type="coiled-coil region" evidence="1">
    <location>
        <begin position="155"/>
        <end position="224"/>
    </location>
</feature>
<sequence>VRLGQVEKVSFIRNEYDLSGQVSAPSRYESFVMVLCSVPRENLPEFSDEERIARLEHMISSGLRVRLASNLLTGQAQLQADYLDPNRFPVIEISWEPENLYVPSAPSTFTTVKDSIDKVLYKLQEIDIEKVVEAVEKVFVSLDKAVADADISGLSKEAKALLTETRSKVEKLNTEKISVAALQALASVDKAVADANVPKLSQEIQSLFAELRETNQNLKKLLASSKPDTGQSNLPEVIARLNKTLG</sequence>
<evidence type="ECO:0000256" key="1">
    <source>
        <dbReference type="SAM" id="Coils"/>
    </source>
</evidence>
<keyword evidence="1" id="KW-0175">Coiled coil</keyword>
<proteinExistence type="predicted"/>
<dbReference type="EMBL" id="BARW01031166">
    <property type="protein sequence ID" value="GAJ13764.1"/>
    <property type="molecule type" value="Genomic_DNA"/>
</dbReference>
<protein>
    <submittedName>
        <fullName evidence="2">Uncharacterized protein</fullName>
    </submittedName>
</protein>
<name>X1U8E7_9ZZZZ</name>
<comment type="caution">
    <text evidence="2">The sequence shown here is derived from an EMBL/GenBank/DDBJ whole genome shotgun (WGS) entry which is preliminary data.</text>
</comment>
<dbReference type="AlphaFoldDB" id="X1U8E7"/>
<gene>
    <name evidence="2" type="ORF">S12H4_49644</name>
</gene>
<feature type="non-terminal residue" evidence="2">
    <location>
        <position position="246"/>
    </location>
</feature>